<dbReference type="InterPro" id="IPR027417">
    <property type="entry name" value="P-loop_NTPase"/>
</dbReference>
<organism evidence="4 5">
    <name type="scientific">Terfezia boudieri ATCC MYA-4762</name>
    <dbReference type="NCBI Taxonomy" id="1051890"/>
    <lineage>
        <taxon>Eukaryota</taxon>
        <taxon>Fungi</taxon>
        <taxon>Dikarya</taxon>
        <taxon>Ascomycota</taxon>
        <taxon>Pezizomycotina</taxon>
        <taxon>Pezizomycetes</taxon>
        <taxon>Pezizales</taxon>
        <taxon>Pezizaceae</taxon>
        <taxon>Terfezia</taxon>
    </lineage>
</organism>
<feature type="non-terminal residue" evidence="4">
    <location>
        <position position="978"/>
    </location>
</feature>
<dbReference type="InterPro" id="IPR011990">
    <property type="entry name" value="TPR-like_helical_dom_sf"/>
</dbReference>
<name>A0A3N4M4R7_9PEZI</name>
<feature type="domain" description="Prion-inhibition and propagation HeLo" evidence="2">
    <location>
        <begin position="6"/>
        <end position="237"/>
    </location>
</feature>
<dbReference type="Pfam" id="PF14479">
    <property type="entry name" value="HeLo"/>
    <property type="match status" value="1"/>
</dbReference>
<dbReference type="Proteomes" id="UP000267821">
    <property type="component" value="Unassembled WGS sequence"/>
</dbReference>
<dbReference type="InterPro" id="IPR056681">
    <property type="entry name" value="DUF7779"/>
</dbReference>
<keyword evidence="1" id="KW-0802">TPR repeat</keyword>
<dbReference type="PANTHER" id="PTHR46082">
    <property type="entry name" value="ATP/GTP-BINDING PROTEIN-RELATED"/>
    <property type="match status" value="1"/>
</dbReference>
<dbReference type="Pfam" id="PF25000">
    <property type="entry name" value="DUF7779"/>
    <property type="match status" value="1"/>
</dbReference>
<dbReference type="EMBL" id="ML121530">
    <property type="protein sequence ID" value="RPB27891.1"/>
    <property type="molecule type" value="Genomic_DNA"/>
</dbReference>
<dbReference type="InParanoid" id="A0A3N4M4R7"/>
<dbReference type="Pfam" id="PF13424">
    <property type="entry name" value="TPR_12"/>
    <property type="match status" value="4"/>
</dbReference>
<feature type="repeat" description="TPR" evidence="1">
    <location>
        <begin position="843"/>
        <end position="876"/>
    </location>
</feature>
<evidence type="ECO:0000313" key="5">
    <source>
        <dbReference type="Proteomes" id="UP000267821"/>
    </source>
</evidence>
<dbReference type="PANTHER" id="PTHR46082:SF6">
    <property type="entry name" value="AAA+ ATPASE DOMAIN-CONTAINING PROTEIN-RELATED"/>
    <property type="match status" value="1"/>
</dbReference>
<gene>
    <name evidence="4" type="ORF">L211DRAFT_472359</name>
</gene>
<feature type="domain" description="DUF7779" evidence="3">
    <location>
        <begin position="536"/>
        <end position="615"/>
    </location>
</feature>
<dbReference type="STRING" id="1051890.A0A3N4M4R7"/>
<sequence length="978" mass="109390">MEPASLAIGVVSLAGQLAKAAMDYYKIFDDMKDVGSTYDAILHELRTQGLLLKKWEQSWGFGSEQQRLDPGDYRYRYATASLARIVAVFVSIDKLQAKYGIVIKQESVVVGAEEEYQKARLRDRLSVSMRMFRSKSLSRSSSTTQISYSGATKDDLHLLENPKVLENKHILPGLDDEIISMTQAMNRVQQSLPIHLKFRWVISDNAKLEELLRKLTSLNNGLFQVLPTSESSLAASSSPSLLKLSFDIPFFLSLRKNPNFVGREYLLESMIQDIEEGKGILNIIVLYGTGGMGKTQLALEYVYQHYNDYSSVFWVNATSVQTTILGFTQIMQQLIRHHLELSMDVAIIGQLLGMAGKLDSTGCFIATSESDAQHVVDSVKRYFSAPGNTDWLLVFDNLDDLDLVDIDEYIPSCNHGTVIITSRRRESIQQGRRGFEVQQMHPTEAIQLLLSSCSIPKFEDLVPFEQTAATIIAQQLGYLPLALNQAGAYIHISQYSLSRYLKEYPNNASYLLSKRWKGGQHDRSVFATWEISFKTIQEKSPKAAELLLVCGFLDHENIQEELLRRGLKLENNDLSLKESIRTLSSYSLVKRGSSDDSFSIHPLVHSWARLRLKSEPQEEIKKASEAFEIITSVVHSSGETMSTEDWIFERQVMPHFDAMAKHVIQYLAVHNMKIEDGMHTLAAVYARHGWYGKAMEWCERALVCREKVLGVDHLQTLTTVNTMALIFDAQGQYDKALEYHGRALAGREKALGVNHPDTLGTVNNMAFIFGAQGQYDKALEYSERALAGREKALGVDHPHTLGTVNNIASIFEAQGQYNKALEYYERALAGRVKALGVDHPHTLTTVNNIASIFEAQGQYNKALEFYERALAGLEKALGVDHPHTLTTVNNIASIFEAQGQYGKALEYYERALAGGEKALGVDHPHTLGTVNNIALIFEAQGQYDKALEYCERALAGRENALGVDHPGTLATVNNMASI</sequence>
<keyword evidence="5" id="KW-1185">Reference proteome</keyword>
<dbReference type="PROSITE" id="PS50005">
    <property type="entry name" value="TPR"/>
    <property type="match status" value="2"/>
</dbReference>
<dbReference type="InterPro" id="IPR029498">
    <property type="entry name" value="HeLo_dom"/>
</dbReference>
<reference evidence="4 5" key="1">
    <citation type="journal article" date="2018" name="Nat. Ecol. Evol.">
        <title>Pezizomycetes genomes reveal the molecular basis of ectomycorrhizal truffle lifestyle.</title>
        <authorList>
            <person name="Murat C."/>
            <person name="Payen T."/>
            <person name="Noel B."/>
            <person name="Kuo A."/>
            <person name="Morin E."/>
            <person name="Chen J."/>
            <person name="Kohler A."/>
            <person name="Krizsan K."/>
            <person name="Balestrini R."/>
            <person name="Da Silva C."/>
            <person name="Montanini B."/>
            <person name="Hainaut M."/>
            <person name="Levati E."/>
            <person name="Barry K.W."/>
            <person name="Belfiori B."/>
            <person name="Cichocki N."/>
            <person name="Clum A."/>
            <person name="Dockter R.B."/>
            <person name="Fauchery L."/>
            <person name="Guy J."/>
            <person name="Iotti M."/>
            <person name="Le Tacon F."/>
            <person name="Lindquist E.A."/>
            <person name="Lipzen A."/>
            <person name="Malagnac F."/>
            <person name="Mello A."/>
            <person name="Molinier V."/>
            <person name="Miyauchi S."/>
            <person name="Poulain J."/>
            <person name="Riccioni C."/>
            <person name="Rubini A."/>
            <person name="Sitrit Y."/>
            <person name="Splivallo R."/>
            <person name="Traeger S."/>
            <person name="Wang M."/>
            <person name="Zifcakova L."/>
            <person name="Wipf D."/>
            <person name="Zambonelli A."/>
            <person name="Paolocci F."/>
            <person name="Nowrousian M."/>
            <person name="Ottonello S."/>
            <person name="Baldrian P."/>
            <person name="Spatafora J.W."/>
            <person name="Henrissat B."/>
            <person name="Nagy L.G."/>
            <person name="Aury J.M."/>
            <person name="Wincker P."/>
            <person name="Grigoriev I.V."/>
            <person name="Bonfante P."/>
            <person name="Martin F.M."/>
        </authorList>
    </citation>
    <scope>NUCLEOTIDE SEQUENCE [LARGE SCALE GENOMIC DNA]</scope>
    <source>
        <strain evidence="4 5">ATCC MYA-4762</strain>
    </source>
</reference>
<evidence type="ECO:0000256" key="1">
    <source>
        <dbReference type="PROSITE-ProRule" id="PRU00339"/>
    </source>
</evidence>
<dbReference type="AlphaFoldDB" id="A0A3N4M4R7"/>
<proteinExistence type="predicted"/>
<evidence type="ECO:0000259" key="3">
    <source>
        <dbReference type="Pfam" id="PF25000"/>
    </source>
</evidence>
<dbReference type="Gene3D" id="1.25.40.10">
    <property type="entry name" value="Tetratricopeptide repeat domain"/>
    <property type="match status" value="2"/>
</dbReference>
<evidence type="ECO:0000259" key="2">
    <source>
        <dbReference type="Pfam" id="PF14479"/>
    </source>
</evidence>
<dbReference type="InterPro" id="IPR053137">
    <property type="entry name" value="NLR-like"/>
</dbReference>
<dbReference type="InterPro" id="IPR019734">
    <property type="entry name" value="TPR_rpt"/>
</dbReference>
<dbReference type="SMART" id="SM00028">
    <property type="entry name" value="TPR"/>
    <property type="match status" value="7"/>
</dbReference>
<accession>A0A3N4M4R7</accession>
<dbReference type="PRINTS" id="PR00381">
    <property type="entry name" value="KINESINLIGHT"/>
</dbReference>
<dbReference type="OrthoDB" id="6161812at2759"/>
<evidence type="ECO:0000313" key="4">
    <source>
        <dbReference type="EMBL" id="RPB27891.1"/>
    </source>
</evidence>
<dbReference type="SUPFAM" id="SSF52540">
    <property type="entry name" value="P-loop containing nucleoside triphosphate hydrolases"/>
    <property type="match status" value="1"/>
</dbReference>
<dbReference type="SUPFAM" id="SSF48452">
    <property type="entry name" value="TPR-like"/>
    <property type="match status" value="3"/>
</dbReference>
<protein>
    <submittedName>
        <fullName evidence="4">Uncharacterized protein</fullName>
    </submittedName>
</protein>
<dbReference type="Gene3D" id="1.20.120.1020">
    <property type="entry name" value="Prion-inhibition and propagation, HeLo domain"/>
    <property type="match status" value="1"/>
</dbReference>
<dbReference type="Gene3D" id="3.40.50.300">
    <property type="entry name" value="P-loop containing nucleotide triphosphate hydrolases"/>
    <property type="match status" value="1"/>
</dbReference>
<feature type="repeat" description="TPR" evidence="1">
    <location>
        <begin position="885"/>
        <end position="918"/>
    </location>
</feature>
<dbReference type="InterPro" id="IPR038305">
    <property type="entry name" value="HeLo_sf"/>
</dbReference>